<evidence type="ECO:0000259" key="11">
    <source>
        <dbReference type="PROSITE" id="PS50929"/>
    </source>
</evidence>
<dbReference type="Gene3D" id="1.20.1560.10">
    <property type="entry name" value="ABC transporter type 1, transmembrane domain"/>
    <property type="match status" value="1"/>
</dbReference>
<dbReference type="PROSITE" id="PS50929">
    <property type="entry name" value="ABC_TM1F"/>
    <property type="match status" value="1"/>
</dbReference>
<feature type="region of interest" description="Disordered" evidence="8">
    <location>
        <begin position="171"/>
        <end position="217"/>
    </location>
</feature>
<keyword evidence="4" id="KW-0547">Nucleotide-binding</keyword>
<organism evidence="12 13">
    <name type="scientific">Aureococcus anophagefferens</name>
    <name type="common">Harmful bloom alga</name>
    <dbReference type="NCBI Taxonomy" id="44056"/>
    <lineage>
        <taxon>Eukaryota</taxon>
        <taxon>Sar</taxon>
        <taxon>Stramenopiles</taxon>
        <taxon>Ochrophyta</taxon>
        <taxon>Pelagophyceae</taxon>
        <taxon>Pelagomonadales</taxon>
        <taxon>Pelagomonadaceae</taxon>
        <taxon>Aureococcus</taxon>
    </lineage>
</organism>
<dbReference type="Proteomes" id="UP001363151">
    <property type="component" value="Unassembled WGS sequence"/>
</dbReference>
<keyword evidence="13" id="KW-1185">Reference proteome</keyword>
<dbReference type="InterPro" id="IPR044726">
    <property type="entry name" value="ABCC_6TM_D2"/>
</dbReference>
<dbReference type="InterPro" id="IPR011527">
    <property type="entry name" value="ABC1_TM_dom"/>
</dbReference>
<dbReference type="EMBL" id="JBBJCI010000179">
    <property type="protein sequence ID" value="KAK7241563.1"/>
    <property type="molecule type" value="Genomic_DNA"/>
</dbReference>
<reference evidence="12 13" key="1">
    <citation type="submission" date="2024-03" db="EMBL/GenBank/DDBJ databases">
        <title>Aureococcus anophagefferens CCMP1851 and Kratosvirus quantuckense: Draft genome of a second virus-susceptible host strain in the model system.</title>
        <authorList>
            <person name="Chase E."/>
            <person name="Truchon A.R."/>
            <person name="Schepens W."/>
            <person name="Wilhelm S.W."/>
        </authorList>
    </citation>
    <scope>NUCLEOTIDE SEQUENCE [LARGE SCALE GENOMIC DNA]</scope>
    <source>
        <strain evidence="12 13">CCMP1851</strain>
    </source>
</reference>
<name>A0ABR1FZ67_AURAN</name>
<evidence type="ECO:0000259" key="10">
    <source>
        <dbReference type="PROSITE" id="PS50893"/>
    </source>
</evidence>
<keyword evidence="7 9" id="KW-0472">Membrane</keyword>
<dbReference type="InterPro" id="IPR036640">
    <property type="entry name" value="ABC1_TM_sf"/>
</dbReference>
<feature type="transmembrane region" description="Helical" evidence="9">
    <location>
        <begin position="273"/>
        <end position="295"/>
    </location>
</feature>
<evidence type="ECO:0000256" key="6">
    <source>
        <dbReference type="ARBA" id="ARBA00022989"/>
    </source>
</evidence>
<dbReference type="InterPro" id="IPR050173">
    <property type="entry name" value="ABC_transporter_C-like"/>
</dbReference>
<dbReference type="SMART" id="SM00382">
    <property type="entry name" value="AAA"/>
    <property type="match status" value="1"/>
</dbReference>
<feature type="domain" description="ABC transmembrane type-1" evidence="11">
    <location>
        <begin position="258"/>
        <end position="522"/>
    </location>
</feature>
<protein>
    <submittedName>
        <fullName evidence="12">ABC transporter</fullName>
    </submittedName>
</protein>
<evidence type="ECO:0000256" key="5">
    <source>
        <dbReference type="ARBA" id="ARBA00022840"/>
    </source>
</evidence>
<feature type="transmembrane region" description="Helical" evidence="9">
    <location>
        <begin position="235"/>
        <end position="252"/>
    </location>
</feature>
<dbReference type="SUPFAM" id="SSF90123">
    <property type="entry name" value="ABC transporter transmembrane region"/>
    <property type="match status" value="1"/>
</dbReference>
<keyword evidence="6 9" id="KW-1133">Transmembrane helix</keyword>
<evidence type="ECO:0000313" key="13">
    <source>
        <dbReference type="Proteomes" id="UP001363151"/>
    </source>
</evidence>
<evidence type="ECO:0000256" key="8">
    <source>
        <dbReference type="SAM" id="MobiDB-lite"/>
    </source>
</evidence>
<evidence type="ECO:0000256" key="7">
    <source>
        <dbReference type="ARBA" id="ARBA00023136"/>
    </source>
</evidence>
<dbReference type="InterPro" id="IPR003593">
    <property type="entry name" value="AAA+_ATPase"/>
</dbReference>
<dbReference type="PROSITE" id="PS50893">
    <property type="entry name" value="ABC_TRANSPORTER_2"/>
    <property type="match status" value="1"/>
</dbReference>
<feature type="transmembrane region" description="Helical" evidence="9">
    <location>
        <begin position="467"/>
        <end position="488"/>
    </location>
</feature>
<evidence type="ECO:0000256" key="1">
    <source>
        <dbReference type="ARBA" id="ARBA00004141"/>
    </source>
</evidence>
<feature type="domain" description="ABC transporter" evidence="10">
    <location>
        <begin position="564"/>
        <end position="795"/>
    </location>
</feature>
<comment type="subcellular location">
    <subcellularLocation>
        <location evidence="1">Membrane</location>
        <topology evidence="1">Multi-pass membrane protein</topology>
    </subcellularLocation>
</comment>
<dbReference type="SUPFAM" id="SSF52540">
    <property type="entry name" value="P-loop containing nucleoside triphosphate hydrolases"/>
    <property type="match status" value="2"/>
</dbReference>
<gene>
    <name evidence="12" type="ORF">SO694_0027908</name>
</gene>
<keyword evidence="2" id="KW-0813">Transport</keyword>
<feature type="transmembrane region" description="Helical" evidence="9">
    <location>
        <begin position="373"/>
        <end position="396"/>
    </location>
</feature>
<comment type="caution">
    <text evidence="12">The sequence shown here is derived from an EMBL/GenBank/DDBJ whole genome shotgun (WGS) entry which is preliminary data.</text>
</comment>
<evidence type="ECO:0000313" key="12">
    <source>
        <dbReference type="EMBL" id="KAK7241563.1"/>
    </source>
</evidence>
<keyword evidence="3 9" id="KW-0812">Transmembrane</keyword>
<sequence>MADAGRVNAKRRRVDAAAASVEVFAHAAFEARDAGDEAHQDCPARAAAVAAAALGPDLDIWPAGLETEVGARGITISGGQKARIAVARAHYAAADLSVYDDPLSAVDVHVARKLWEAIVGAPGARLVATQQVHLLDDRVDEILFLVGGRVAERGPLADLLAKNGGFAKLYRSSRDAPRSPHAEERKEADAPPPPPEKKKDPGAPAPSGVLVREERRHRGAVRASTLAAYVTNGRPPAVGPAAVALFFLLVALDRFQEWYLGRWASRRSATRGAALFGSAFATYGVVAASLALAIAARGVAWTLFACTASSSLHERAVRRVSRAPLSWFDATPVGRVLSRLAQDVDDCDFQRDFQLPKALDKALLLTLQCASGVLLAIFASPWFALAVPPIFYCFYATNQAFRQVSRETQRLKTTALAPCLSALEQSLGGLGTIRAFAAADRLDDAFLDSLGALTSWCWIKLLLDQWLLIRLTSLSSLIVSAFALAVVLGDVDPVLAGLALSQTVLLTQDSRFAVRFATLAEAKLNAVDRLLDYGDDLPQERGAVGARDGDLPARGDGGWPAAALECVALRVRYRVDLNPALDGVSFAVPAGAFLGVCGRTGSGKSTLGLALFRLAEAEGGRVLLGGVDVATVGLDALRARLAAVPQDPQLFEGTLRSNVDPFGRFDDDAVAAALRKARCAFFDGDLDARVSEGGANLSCGERQLLCFARVLLRSACVVLLDEATSSIDADADAQVQAVIRAEIRGRSTMVVIAHRIKTIRHADLVLVLGDGRVAEFGAPADLEAAGGHFASLCASSSALG</sequence>
<dbReference type="Pfam" id="PF00005">
    <property type="entry name" value="ABC_tran"/>
    <property type="match status" value="1"/>
</dbReference>
<dbReference type="InterPro" id="IPR003439">
    <property type="entry name" value="ABC_transporter-like_ATP-bd"/>
</dbReference>
<evidence type="ECO:0000256" key="4">
    <source>
        <dbReference type="ARBA" id="ARBA00022741"/>
    </source>
</evidence>
<evidence type="ECO:0000256" key="9">
    <source>
        <dbReference type="SAM" id="Phobius"/>
    </source>
</evidence>
<evidence type="ECO:0000256" key="3">
    <source>
        <dbReference type="ARBA" id="ARBA00022692"/>
    </source>
</evidence>
<dbReference type="InterPro" id="IPR027417">
    <property type="entry name" value="P-loop_NTPase"/>
</dbReference>
<feature type="compositionally biased region" description="Basic and acidic residues" evidence="8">
    <location>
        <begin position="172"/>
        <end position="201"/>
    </location>
</feature>
<keyword evidence="5" id="KW-0067">ATP-binding</keyword>
<dbReference type="CDD" id="cd03244">
    <property type="entry name" value="ABCC_MRP_domain2"/>
    <property type="match status" value="1"/>
</dbReference>
<proteinExistence type="predicted"/>
<accession>A0ABR1FZ67</accession>
<dbReference type="CDD" id="cd18580">
    <property type="entry name" value="ABC_6TM_ABCC_D2"/>
    <property type="match status" value="1"/>
</dbReference>
<evidence type="ECO:0000256" key="2">
    <source>
        <dbReference type="ARBA" id="ARBA00022448"/>
    </source>
</evidence>
<dbReference type="Gene3D" id="3.40.50.300">
    <property type="entry name" value="P-loop containing nucleotide triphosphate hydrolases"/>
    <property type="match status" value="2"/>
</dbReference>
<dbReference type="Pfam" id="PF00664">
    <property type="entry name" value="ABC_membrane"/>
    <property type="match status" value="1"/>
</dbReference>
<dbReference type="PANTHER" id="PTHR24223">
    <property type="entry name" value="ATP-BINDING CASSETTE SUB-FAMILY C"/>
    <property type="match status" value="1"/>
</dbReference>